<dbReference type="PROSITE" id="PS51186">
    <property type="entry name" value="GNAT"/>
    <property type="match status" value="1"/>
</dbReference>
<reference evidence="4 5" key="1">
    <citation type="journal article" date="2019" name="Int. J. Syst. Evol. Microbiol.">
        <title>The Global Catalogue of Microorganisms (GCM) 10K type strain sequencing project: providing services to taxonomists for standard genome sequencing and annotation.</title>
        <authorList>
            <consortium name="The Broad Institute Genomics Platform"/>
            <consortium name="The Broad Institute Genome Sequencing Center for Infectious Disease"/>
            <person name="Wu L."/>
            <person name="Ma J."/>
        </authorList>
    </citation>
    <scope>NUCLEOTIDE SEQUENCE [LARGE SCALE GENOMIC DNA]</scope>
    <source>
        <strain evidence="4 5">JCM 14193</strain>
    </source>
</reference>
<accession>A0ABN0ZQ45</accession>
<evidence type="ECO:0000259" key="3">
    <source>
        <dbReference type="PROSITE" id="PS51186"/>
    </source>
</evidence>
<dbReference type="Pfam" id="PF00583">
    <property type="entry name" value="Acetyltransf_1"/>
    <property type="match status" value="1"/>
</dbReference>
<evidence type="ECO:0000313" key="4">
    <source>
        <dbReference type="EMBL" id="GAA0455306.1"/>
    </source>
</evidence>
<gene>
    <name evidence="4" type="primary">rimI</name>
    <name evidence="4" type="ORF">GCM10008935_07700</name>
</gene>
<evidence type="ECO:0000256" key="2">
    <source>
        <dbReference type="ARBA" id="ARBA00023315"/>
    </source>
</evidence>
<dbReference type="PANTHER" id="PTHR23091">
    <property type="entry name" value="N-TERMINAL ACETYLTRANSFERASE"/>
    <property type="match status" value="1"/>
</dbReference>
<keyword evidence="2" id="KW-0012">Acyltransferase</keyword>
<dbReference type="SUPFAM" id="SSF55729">
    <property type="entry name" value="Acyl-CoA N-acyltransferases (Nat)"/>
    <property type="match status" value="1"/>
</dbReference>
<sequence length="159" mass="18700">MVRAESKKVKKMDQAIIRKMELDDLDEVMSVELASFQSPWKREDFEFDLIKNRFSHYLVMEKAGRVVAYCGVWIVMESAQITNIAVLPDERGNQYGETLFNQMMKLTKRFGAEELTLEVRESNHVAQKIYQKFGLEVVATRENYYPDQEDAYVMWVKLI</sequence>
<keyword evidence="4" id="KW-0689">Ribosomal protein</keyword>
<dbReference type="NCBIfam" id="TIGR01575">
    <property type="entry name" value="rimI"/>
    <property type="match status" value="1"/>
</dbReference>
<name>A0ABN0ZQ45_9BACI</name>
<dbReference type="InterPro" id="IPR016181">
    <property type="entry name" value="Acyl_CoA_acyltransferase"/>
</dbReference>
<dbReference type="InterPro" id="IPR006464">
    <property type="entry name" value="AcTrfase_RimI/Ard1"/>
</dbReference>
<dbReference type="RefSeq" id="WP_343781926.1">
    <property type="nucleotide sequence ID" value="NZ_BAAACZ010000008.1"/>
</dbReference>
<evidence type="ECO:0000313" key="5">
    <source>
        <dbReference type="Proteomes" id="UP001500740"/>
    </source>
</evidence>
<evidence type="ECO:0000256" key="1">
    <source>
        <dbReference type="ARBA" id="ARBA00022679"/>
    </source>
</evidence>
<dbReference type="CDD" id="cd04301">
    <property type="entry name" value="NAT_SF"/>
    <property type="match status" value="1"/>
</dbReference>
<dbReference type="InterPro" id="IPR045047">
    <property type="entry name" value="Ard1-like"/>
</dbReference>
<dbReference type="Proteomes" id="UP001500740">
    <property type="component" value="Unassembled WGS sequence"/>
</dbReference>
<feature type="domain" description="N-acetyltransferase" evidence="3">
    <location>
        <begin position="15"/>
        <end position="159"/>
    </location>
</feature>
<keyword evidence="4" id="KW-0687">Ribonucleoprotein</keyword>
<dbReference type="Gene3D" id="3.40.630.30">
    <property type="match status" value="1"/>
</dbReference>
<keyword evidence="1" id="KW-0808">Transferase</keyword>
<dbReference type="EMBL" id="BAAACZ010000008">
    <property type="protein sequence ID" value="GAA0455306.1"/>
    <property type="molecule type" value="Genomic_DNA"/>
</dbReference>
<protein>
    <submittedName>
        <fullName evidence="4">Ribosomal protein S18-alanine N-acetyltransferase</fullName>
    </submittedName>
</protein>
<dbReference type="PANTHER" id="PTHR23091:SF4">
    <property type="entry name" value="N-TERMINAL AMINO-ACID N(ALPHA)-ACETYLTRANSFERASE NATA"/>
    <property type="match status" value="1"/>
</dbReference>
<dbReference type="InterPro" id="IPR000182">
    <property type="entry name" value="GNAT_dom"/>
</dbReference>
<keyword evidence="5" id="KW-1185">Reference proteome</keyword>
<dbReference type="GO" id="GO:0005840">
    <property type="term" value="C:ribosome"/>
    <property type="evidence" value="ECO:0007669"/>
    <property type="project" value="UniProtKB-KW"/>
</dbReference>
<organism evidence="4 5">
    <name type="scientific">Alkalibacillus silvisoli</name>
    <dbReference type="NCBI Taxonomy" id="392823"/>
    <lineage>
        <taxon>Bacteria</taxon>
        <taxon>Bacillati</taxon>
        <taxon>Bacillota</taxon>
        <taxon>Bacilli</taxon>
        <taxon>Bacillales</taxon>
        <taxon>Bacillaceae</taxon>
        <taxon>Alkalibacillus</taxon>
    </lineage>
</organism>
<proteinExistence type="predicted"/>
<comment type="caution">
    <text evidence="4">The sequence shown here is derived from an EMBL/GenBank/DDBJ whole genome shotgun (WGS) entry which is preliminary data.</text>
</comment>